<protein>
    <recommendedName>
        <fullName evidence="4">Lipocalin-like domain-containing protein</fullName>
    </recommendedName>
</protein>
<organism evidence="2 3">
    <name type="scientific">Xanthomarina gelatinilytica</name>
    <dbReference type="NCBI Taxonomy" id="1137281"/>
    <lineage>
        <taxon>Bacteria</taxon>
        <taxon>Pseudomonadati</taxon>
        <taxon>Bacteroidota</taxon>
        <taxon>Flavobacteriia</taxon>
        <taxon>Flavobacteriales</taxon>
        <taxon>Flavobacteriaceae</taxon>
        <taxon>Xanthomarina</taxon>
    </lineage>
</organism>
<accession>A0A3D6BVU3</accession>
<evidence type="ECO:0000313" key="3">
    <source>
        <dbReference type="Proteomes" id="UP000263268"/>
    </source>
</evidence>
<dbReference type="Proteomes" id="UP000263268">
    <property type="component" value="Unassembled WGS sequence"/>
</dbReference>
<gene>
    <name evidence="2" type="ORF">DHV22_18025</name>
</gene>
<evidence type="ECO:0008006" key="4">
    <source>
        <dbReference type="Google" id="ProtNLM"/>
    </source>
</evidence>
<evidence type="ECO:0000256" key="1">
    <source>
        <dbReference type="SAM" id="SignalP"/>
    </source>
</evidence>
<feature type="signal peptide" evidence="1">
    <location>
        <begin position="1"/>
        <end position="31"/>
    </location>
</feature>
<keyword evidence="1" id="KW-0732">Signal</keyword>
<name>A0A3D6BVU3_9FLAO</name>
<evidence type="ECO:0000313" key="2">
    <source>
        <dbReference type="EMBL" id="HCY83351.1"/>
    </source>
</evidence>
<reference evidence="2 3" key="1">
    <citation type="journal article" date="2018" name="Nat. Biotechnol.">
        <title>A standardized bacterial taxonomy based on genome phylogeny substantially revises the tree of life.</title>
        <authorList>
            <person name="Parks D.H."/>
            <person name="Chuvochina M."/>
            <person name="Waite D.W."/>
            <person name="Rinke C."/>
            <person name="Skarshewski A."/>
            <person name="Chaumeil P.A."/>
            <person name="Hugenholtz P."/>
        </authorList>
    </citation>
    <scope>NUCLEOTIDE SEQUENCE [LARGE SCALE GENOMIC DNA]</scope>
    <source>
        <strain evidence="2">UBA10227</strain>
    </source>
</reference>
<comment type="caution">
    <text evidence="2">The sequence shown here is derived from an EMBL/GenBank/DDBJ whole genome shotgun (WGS) entry which is preliminary data.</text>
</comment>
<dbReference type="EMBL" id="DPRK01000292">
    <property type="protein sequence ID" value="HCY83351.1"/>
    <property type="molecule type" value="Genomic_DNA"/>
</dbReference>
<feature type="chain" id="PRO_5017620122" description="Lipocalin-like domain-containing protein" evidence="1">
    <location>
        <begin position="32"/>
        <end position="156"/>
    </location>
</feature>
<proteinExistence type="predicted"/>
<sequence length="156" mass="17915">MFTKTILKPIMKNLKLAPYLLLAFLMFNVSSCDNEPLEGDFNNTTNNGNGTNIELSSLFDKWWYDSEDFTADIYFHSNGMYEQKVMLLGNEVISTGDWIWVNESERVMKIENLGGSGQVATDIWFRFSDVQESSFNIEQSQNGTSYSVPRLYLDTE</sequence>
<dbReference type="AlphaFoldDB" id="A0A3D6BVU3"/>